<accession>A0A2N8S123</accession>
<comment type="caution">
    <text evidence="1">The sequence shown here is derived from an EMBL/GenBank/DDBJ whole genome shotgun (WGS) entry which is preliminary data.</text>
</comment>
<dbReference type="OrthoDB" id="7003789at2"/>
<evidence type="ECO:0000313" key="1">
    <source>
        <dbReference type="EMBL" id="PNF80330.1"/>
    </source>
</evidence>
<name>A0A2N8S123_STUST</name>
<protein>
    <submittedName>
        <fullName evidence="1">Uncharacterized protein</fullName>
    </submittedName>
</protein>
<evidence type="ECO:0000313" key="2">
    <source>
        <dbReference type="Proteomes" id="UP000235925"/>
    </source>
</evidence>
<organism evidence="1 2">
    <name type="scientific">Stutzerimonas stutzeri</name>
    <name type="common">Pseudomonas stutzeri</name>
    <dbReference type="NCBI Taxonomy" id="316"/>
    <lineage>
        <taxon>Bacteria</taxon>
        <taxon>Pseudomonadati</taxon>
        <taxon>Pseudomonadota</taxon>
        <taxon>Gammaproteobacteria</taxon>
        <taxon>Pseudomonadales</taxon>
        <taxon>Pseudomonadaceae</taxon>
        <taxon>Stutzerimonas</taxon>
    </lineage>
</organism>
<dbReference type="EMBL" id="POUN01000003">
    <property type="protein sequence ID" value="PNF80330.1"/>
    <property type="molecule type" value="Genomic_DNA"/>
</dbReference>
<dbReference type="AlphaFoldDB" id="A0A2N8S123"/>
<reference evidence="1 2" key="1">
    <citation type="submission" date="2018-01" db="EMBL/GenBank/DDBJ databases">
        <title>Denitrification phenotypes of diverse strains of Pseudomonas stutzeri.</title>
        <authorList>
            <person name="Milligan D.A."/>
            <person name="Bergaust L."/>
            <person name="Bakken L.R."/>
            <person name="Frostegard A."/>
        </authorList>
    </citation>
    <scope>NUCLEOTIDE SEQUENCE [LARGE SCALE GENOMIC DNA]</scope>
    <source>
        <strain evidence="1 2">KC</strain>
    </source>
</reference>
<dbReference type="Proteomes" id="UP000235925">
    <property type="component" value="Unassembled WGS sequence"/>
</dbReference>
<proteinExistence type="predicted"/>
<dbReference type="RefSeq" id="WP_102824681.1">
    <property type="nucleotide sequence ID" value="NZ_CP139348.1"/>
</dbReference>
<gene>
    <name evidence="1" type="ORF">CXK92_08850</name>
</gene>
<sequence>MIRIRGRIGDWPVDLEIELEERDWSQLARGFADAGEVSSSVPARTAPATDAHWHSARERLRGAGKLDGPELLAELEALTGNAPLAKRLLVRLRHCEEVKVEHGADSPCYHWIGEPS</sequence>